<dbReference type="RefSeq" id="WP_204979207.1">
    <property type="nucleotide sequence ID" value="NZ_JBHTII010000002.1"/>
</dbReference>
<protein>
    <submittedName>
        <fullName evidence="1">DUF4012 domain-containing protein</fullName>
    </submittedName>
</protein>
<organism evidence="1 2">
    <name type="scientific">Microbacterium insulae</name>
    <dbReference type="NCBI Taxonomy" id="483014"/>
    <lineage>
        <taxon>Bacteria</taxon>
        <taxon>Bacillati</taxon>
        <taxon>Actinomycetota</taxon>
        <taxon>Actinomycetes</taxon>
        <taxon>Micrococcales</taxon>
        <taxon>Microbacteriaceae</taxon>
        <taxon>Microbacterium</taxon>
    </lineage>
</organism>
<name>A0ABW3ALD7_9MICO</name>
<dbReference type="Proteomes" id="UP001597055">
    <property type="component" value="Unassembled WGS sequence"/>
</dbReference>
<accession>A0ABW3ALD7</accession>
<comment type="caution">
    <text evidence="1">The sequence shown here is derived from an EMBL/GenBank/DDBJ whole genome shotgun (WGS) entry which is preliminary data.</text>
</comment>
<dbReference type="Pfam" id="PF13196">
    <property type="entry name" value="DUF4012"/>
    <property type="match status" value="1"/>
</dbReference>
<gene>
    <name evidence="1" type="ORF">ACFQ0P_13665</name>
</gene>
<evidence type="ECO:0000313" key="1">
    <source>
        <dbReference type="EMBL" id="MFD0791446.1"/>
    </source>
</evidence>
<proteinExistence type="predicted"/>
<reference evidence="2" key="1">
    <citation type="journal article" date="2019" name="Int. J. Syst. Evol. Microbiol.">
        <title>The Global Catalogue of Microorganisms (GCM) 10K type strain sequencing project: providing services to taxonomists for standard genome sequencing and annotation.</title>
        <authorList>
            <consortium name="The Broad Institute Genomics Platform"/>
            <consortium name="The Broad Institute Genome Sequencing Center for Infectious Disease"/>
            <person name="Wu L."/>
            <person name="Ma J."/>
        </authorList>
    </citation>
    <scope>NUCLEOTIDE SEQUENCE [LARGE SCALE GENOMIC DNA]</scope>
    <source>
        <strain evidence="2">CCUG 54523</strain>
    </source>
</reference>
<dbReference type="InterPro" id="IPR025101">
    <property type="entry name" value="DUF4012"/>
</dbReference>
<dbReference type="EMBL" id="JBHTII010000002">
    <property type="protein sequence ID" value="MFD0791446.1"/>
    <property type="molecule type" value="Genomic_DNA"/>
</dbReference>
<keyword evidence="2" id="KW-1185">Reference proteome</keyword>
<evidence type="ECO:0000313" key="2">
    <source>
        <dbReference type="Proteomes" id="UP001597055"/>
    </source>
</evidence>
<sequence>MRTRTRLSRIALAATAVALVAAVAWVAWVGVRGWLAKTELDSAKALVSDVGEALQAGQLDAASADAEQMLAHAEAASALTSDPLWRAAEGIPFVGPNLAAVRVVSAEVAGALSGAAIPLMDGVEALTADLRLPEGGIDTSLLAEQLPALEDAEATLTDTAADLADIDGAALLPPVRSAVREVVDAVDEIRPVVTALGDTAAVLPATLGGSGPRTILIMLQNNAELRTSGGITGSFVELRADAGKLSLVSQADSSEFERAPSPVLPIPESTLALYGEQVGRFVQNATMPADFDLTARLVSHWWEGRTGTAPDTVLSVDPLVLRALLDVTGPVATEYGTLTADDLVRQLLVDPYMSLDSSTQTAMFRTTASAVFAEVADFDLDPVAFASALAGPIADGRVNVWSAHAQEQAVLAQTLLAGPAARQRAAGPDAFAVYFNDATGGKMDTMLDASIAVGSASCRADGRQEVLVSVALTSTAESGAADLPVAMTGGGLYGARSGDIATNVSVSAPEGMFFGGVSLAGGTIPSVNVEENGLPVSSARVDLAPGESRTLEFRFIAGDTDPIEPVVMHTPTIDDIPLSQTRVDCG</sequence>